<sequence length="46" mass="4833">PYLEEGGVVGCQDVIALATLLPCISFNDRMVVVGPARVVDEASLSK</sequence>
<organism evidence="1 2">
    <name type="scientific">Acaulospora colombiana</name>
    <dbReference type="NCBI Taxonomy" id="27376"/>
    <lineage>
        <taxon>Eukaryota</taxon>
        <taxon>Fungi</taxon>
        <taxon>Fungi incertae sedis</taxon>
        <taxon>Mucoromycota</taxon>
        <taxon>Glomeromycotina</taxon>
        <taxon>Glomeromycetes</taxon>
        <taxon>Diversisporales</taxon>
        <taxon>Acaulosporaceae</taxon>
        <taxon>Acaulospora</taxon>
    </lineage>
</organism>
<name>A0ACA9R5T9_9GLOM</name>
<evidence type="ECO:0000313" key="1">
    <source>
        <dbReference type="EMBL" id="CAG8778079.1"/>
    </source>
</evidence>
<dbReference type="Proteomes" id="UP000789525">
    <property type="component" value="Unassembled WGS sequence"/>
</dbReference>
<gene>
    <name evidence="1" type="ORF">ACOLOM_LOCUS14195</name>
</gene>
<keyword evidence="2" id="KW-1185">Reference proteome</keyword>
<evidence type="ECO:0000313" key="2">
    <source>
        <dbReference type="Proteomes" id="UP000789525"/>
    </source>
</evidence>
<proteinExistence type="predicted"/>
<reference evidence="1" key="1">
    <citation type="submission" date="2021-06" db="EMBL/GenBank/DDBJ databases">
        <authorList>
            <person name="Kallberg Y."/>
            <person name="Tangrot J."/>
            <person name="Rosling A."/>
        </authorList>
    </citation>
    <scope>NUCLEOTIDE SEQUENCE</scope>
    <source>
        <strain evidence="1">CL356</strain>
    </source>
</reference>
<comment type="caution">
    <text evidence="1">The sequence shown here is derived from an EMBL/GenBank/DDBJ whole genome shotgun (WGS) entry which is preliminary data.</text>
</comment>
<accession>A0ACA9R5T9</accession>
<feature type="non-terminal residue" evidence="1">
    <location>
        <position position="1"/>
    </location>
</feature>
<dbReference type="EMBL" id="CAJVPT010069479">
    <property type="protein sequence ID" value="CAG8778079.1"/>
    <property type="molecule type" value="Genomic_DNA"/>
</dbReference>
<protein>
    <submittedName>
        <fullName evidence="1">3250_t:CDS:1</fullName>
    </submittedName>
</protein>
<feature type="non-terminal residue" evidence="1">
    <location>
        <position position="46"/>
    </location>
</feature>